<comment type="similarity">
    <text evidence="1">Belongs to the ACBP family.</text>
</comment>
<keyword evidence="4" id="KW-0472">Membrane</keyword>
<gene>
    <name evidence="7" type="primary">LOC105176199</name>
</gene>
<dbReference type="PROSITE" id="PS51228">
    <property type="entry name" value="ACB_2"/>
    <property type="match status" value="1"/>
</dbReference>
<dbReference type="KEGG" id="sind:105176199"/>
<protein>
    <submittedName>
        <fullName evidence="7">Acyl-CoA-binding domain-containing protein 3</fullName>
    </submittedName>
</protein>
<dbReference type="PANTHER" id="PTHR23310">
    <property type="entry name" value="ACYL-COA-BINDING PROTEIN, ACBP"/>
    <property type="match status" value="1"/>
</dbReference>
<feature type="region of interest" description="Disordered" evidence="3">
    <location>
        <begin position="45"/>
        <end position="92"/>
    </location>
</feature>
<dbReference type="AlphaFoldDB" id="A0A6I9UFS1"/>
<name>A0A6I9UFS1_SESIN</name>
<evidence type="ECO:0000256" key="2">
    <source>
        <dbReference type="ARBA" id="ARBA00023121"/>
    </source>
</evidence>
<reference evidence="7" key="1">
    <citation type="submission" date="2025-08" db="UniProtKB">
        <authorList>
            <consortium name="RefSeq"/>
        </authorList>
    </citation>
    <scope>IDENTIFICATION</scope>
</reference>
<dbReference type="SUPFAM" id="SSF47027">
    <property type="entry name" value="Acyl-CoA binding protein"/>
    <property type="match status" value="1"/>
</dbReference>
<dbReference type="Pfam" id="PF00887">
    <property type="entry name" value="ACBP"/>
    <property type="match status" value="1"/>
</dbReference>
<keyword evidence="6" id="KW-1185">Reference proteome</keyword>
<keyword evidence="4" id="KW-0812">Transmembrane</keyword>
<dbReference type="PANTHER" id="PTHR23310:SF105">
    <property type="entry name" value="ACYL-COA-BINDING DOMAIN-CONTAINING PROTEIN 5"/>
    <property type="match status" value="1"/>
</dbReference>
<evidence type="ECO:0000256" key="1">
    <source>
        <dbReference type="ARBA" id="ARBA00005567"/>
    </source>
</evidence>
<evidence type="ECO:0000256" key="4">
    <source>
        <dbReference type="SAM" id="Phobius"/>
    </source>
</evidence>
<dbReference type="GO" id="GO:0000062">
    <property type="term" value="F:fatty-acyl-CoA binding"/>
    <property type="evidence" value="ECO:0007669"/>
    <property type="project" value="InterPro"/>
</dbReference>
<feature type="transmembrane region" description="Helical" evidence="4">
    <location>
        <begin position="6"/>
        <end position="26"/>
    </location>
</feature>
<dbReference type="GO" id="GO:0006631">
    <property type="term" value="P:fatty acid metabolic process"/>
    <property type="evidence" value="ECO:0007669"/>
    <property type="project" value="TreeGrafter"/>
</dbReference>
<organism evidence="6 7">
    <name type="scientific">Sesamum indicum</name>
    <name type="common">Oriental sesame</name>
    <name type="synonym">Sesamum orientale</name>
    <dbReference type="NCBI Taxonomy" id="4182"/>
    <lineage>
        <taxon>Eukaryota</taxon>
        <taxon>Viridiplantae</taxon>
        <taxon>Streptophyta</taxon>
        <taxon>Embryophyta</taxon>
        <taxon>Tracheophyta</taxon>
        <taxon>Spermatophyta</taxon>
        <taxon>Magnoliopsida</taxon>
        <taxon>eudicotyledons</taxon>
        <taxon>Gunneridae</taxon>
        <taxon>Pentapetalae</taxon>
        <taxon>asterids</taxon>
        <taxon>lamiids</taxon>
        <taxon>Lamiales</taxon>
        <taxon>Pedaliaceae</taxon>
        <taxon>Sesamum</taxon>
    </lineage>
</organism>
<feature type="domain" description="ACB" evidence="5">
    <location>
        <begin position="141"/>
        <end position="227"/>
    </location>
</feature>
<dbReference type="OrthoDB" id="71307at2759"/>
<dbReference type="GeneID" id="105176199"/>
<dbReference type="InterPro" id="IPR035984">
    <property type="entry name" value="Acyl-CoA-binding_sf"/>
</dbReference>
<dbReference type="Proteomes" id="UP000504604">
    <property type="component" value="Linkage group LG13"/>
</dbReference>
<feature type="compositionally biased region" description="Polar residues" evidence="3">
    <location>
        <begin position="53"/>
        <end position="65"/>
    </location>
</feature>
<evidence type="ECO:0000256" key="3">
    <source>
        <dbReference type="SAM" id="MobiDB-lite"/>
    </source>
</evidence>
<evidence type="ECO:0000313" key="7">
    <source>
        <dbReference type="RefSeq" id="XP_011097232.1"/>
    </source>
</evidence>
<feature type="compositionally biased region" description="Basic and acidic residues" evidence="3">
    <location>
        <begin position="80"/>
        <end position="90"/>
    </location>
</feature>
<dbReference type="FunCoup" id="A0A6I9UFS1">
    <property type="interactions" value="156"/>
</dbReference>
<accession>A0A6I9UFS1</accession>
<evidence type="ECO:0000313" key="6">
    <source>
        <dbReference type="Proteomes" id="UP000504604"/>
    </source>
</evidence>
<evidence type="ECO:0000259" key="5">
    <source>
        <dbReference type="PROSITE" id="PS51228"/>
    </source>
</evidence>
<dbReference type="RefSeq" id="XP_011097232.1">
    <property type="nucleotide sequence ID" value="XM_011098930.2"/>
</dbReference>
<dbReference type="InterPro" id="IPR000582">
    <property type="entry name" value="Acyl-CoA-binding_protein"/>
</dbReference>
<proteinExistence type="inferred from homology"/>
<dbReference type="InterPro" id="IPR014352">
    <property type="entry name" value="FERM/acyl-CoA-bd_prot_sf"/>
</dbReference>
<keyword evidence="2" id="KW-0446">Lipid-binding</keyword>
<sequence>MDVVELLVLCVLGFSVLVFLILDNLVAIEESRRTYRETDKSTDLFNDSESKTRIGSSAVESVNESCHQDEEKSVGAAEEAENRVTEEKETGVPVSVRSEESVSCSGFKDDVCQNMGICEDDCEGEEGLIDDDWEGIERTELEKNFGEAVVFVGSESNADQIADVKLQLYGLQKVALEGPCHGSQPMALKISARYKWNAWQKLGNMSREMAMEKYIDVLSQAVPNWQGERTQTIQDGATSEDLTMQKC</sequence>
<keyword evidence="4" id="KW-1133">Transmembrane helix</keyword>
<dbReference type="InParanoid" id="A0A6I9UFS1"/>
<dbReference type="Gene3D" id="1.20.80.10">
    <property type="match status" value="1"/>
</dbReference>